<dbReference type="InterPro" id="IPR016040">
    <property type="entry name" value="NAD(P)-bd_dom"/>
</dbReference>
<protein>
    <recommendedName>
        <fullName evidence="1">NAD(P)-binding domain-containing protein</fullName>
    </recommendedName>
</protein>
<dbReference type="AlphaFoldDB" id="A0A5R9BS02"/>
<name>A0A5R9BS02_9LACO</name>
<feature type="domain" description="NAD(P)-binding" evidence="1">
    <location>
        <begin position="12"/>
        <end position="169"/>
    </location>
</feature>
<dbReference type="Proteomes" id="UP000305541">
    <property type="component" value="Unassembled WGS sequence"/>
</dbReference>
<dbReference type="Pfam" id="PF13460">
    <property type="entry name" value="NAD_binding_10"/>
    <property type="match status" value="1"/>
</dbReference>
<dbReference type="InterPro" id="IPR051604">
    <property type="entry name" value="Ergot_Alk_Oxidoreductase"/>
</dbReference>
<evidence type="ECO:0000313" key="2">
    <source>
        <dbReference type="EMBL" id="TLQ03496.1"/>
    </source>
</evidence>
<evidence type="ECO:0000313" key="3">
    <source>
        <dbReference type="Proteomes" id="UP000305541"/>
    </source>
</evidence>
<dbReference type="OrthoDB" id="9803892at2"/>
<gene>
    <name evidence="2" type="ORF">FEZ51_09160</name>
</gene>
<dbReference type="Gene3D" id="3.40.50.720">
    <property type="entry name" value="NAD(P)-binding Rossmann-like Domain"/>
    <property type="match status" value="1"/>
</dbReference>
<dbReference type="PANTHER" id="PTHR43162:SF1">
    <property type="entry name" value="PRESTALK A DIFFERENTIATION PROTEIN A"/>
    <property type="match status" value="1"/>
</dbReference>
<sequence>MLMKILIIDGVGLIGETIARKLLENENVELKFFSKDPMNLEIHGENVERINGDVQNVEQLMVAMADIDRVLVIPSNDDLPQVMQGLIETMSERNVQKVVFIVPTEVYDENPAQIEIEGDLKDDLLLRNIREATDKIENSGINYTIIQPDWFDNRQDRYQIAQKKPAANGYDTDLQKKCVDLAIRALISEDYAARESLKV</sequence>
<accession>A0A5R9BS02</accession>
<dbReference type="PANTHER" id="PTHR43162">
    <property type="match status" value="1"/>
</dbReference>
<dbReference type="SUPFAM" id="SSF51735">
    <property type="entry name" value="NAD(P)-binding Rossmann-fold domains"/>
    <property type="match status" value="1"/>
</dbReference>
<proteinExistence type="predicted"/>
<reference evidence="2 3" key="1">
    <citation type="submission" date="2019-05" db="EMBL/GenBank/DDBJ databases">
        <title>The metagenome of a microbial culture collection derived from dairy environment covers the genomic content of the human microbiome.</title>
        <authorList>
            <person name="Roder T."/>
            <person name="Wuthrich D."/>
            <person name="Sattari Z."/>
            <person name="Von Ah U."/>
            <person name="Bar C."/>
            <person name="Ronchi F."/>
            <person name="Macpherson A.J."/>
            <person name="Ganal-Vonarburg S.C."/>
            <person name="Bruggmann R."/>
            <person name="Vergeres G."/>
        </authorList>
    </citation>
    <scope>NUCLEOTIDE SEQUENCE [LARGE SCALE GENOMIC DNA]</scope>
    <source>
        <strain evidence="2 3">FAM 18815</strain>
    </source>
</reference>
<dbReference type="InterPro" id="IPR036291">
    <property type="entry name" value="NAD(P)-bd_dom_sf"/>
</dbReference>
<dbReference type="EMBL" id="VBTH01000021">
    <property type="protein sequence ID" value="TLQ03496.1"/>
    <property type="molecule type" value="Genomic_DNA"/>
</dbReference>
<organism evidence="2 3">
    <name type="scientific">Pediococcus stilesii</name>
    <dbReference type="NCBI Taxonomy" id="331679"/>
    <lineage>
        <taxon>Bacteria</taxon>
        <taxon>Bacillati</taxon>
        <taxon>Bacillota</taxon>
        <taxon>Bacilli</taxon>
        <taxon>Lactobacillales</taxon>
        <taxon>Lactobacillaceae</taxon>
        <taxon>Pediococcus</taxon>
    </lineage>
</organism>
<comment type="caution">
    <text evidence="2">The sequence shown here is derived from an EMBL/GenBank/DDBJ whole genome shotgun (WGS) entry which is preliminary data.</text>
</comment>
<evidence type="ECO:0000259" key="1">
    <source>
        <dbReference type="Pfam" id="PF13460"/>
    </source>
</evidence>